<proteinExistence type="predicted"/>
<gene>
    <name evidence="1" type="ORF">METZ01_LOCUS340654</name>
</gene>
<organism evidence="1">
    <name type="scientific">marine metagenome</name>
    <dbReference type="NCBI Taxonomy" id="408172"/>
    <lineage>
        <taxon>unclassified sequences</taxon>
        <taxon>metagenomes</taxon>
        <taxon>ecological metagenomes</taxon>
    </lineage>
</organism>
<name>A0A382QSB9_9ZZZZ</name>
<protein>
    <submittedName>
        <fullName evidence="1">Uncharacterized protein</fullName>
    </submittedName>
</protein>
<reference evidence="1" key="1">
    <citation type="submission" date="2018-05" db="EMBL/GenBank/DDBJ databases">
        <authorList>
            <person name="Lanie J.A."/>
            <person name="Ng W.-L."/>
            <person name="Kazmierczak K.M."/>
            <person name="Andrzejewski T.M."/>
            <person name="Davidsen T.M."/>
            <person name="Wayne K.J."/>
            <person name="Tettelin H."/>
            <person name="Glass J.I."/>
            <person name="Rusch D."/>
            <person name="Podicherti R."/>
            <person name="Tsui H.-C.T."/>
            <person name="Winkler M.E."/>
        </authorList>
    </citation>
    <scope>NUCLEOTIDE SEQUENCE</scope>
</reference>
<accession>A0A382QSB9</accession>
<evidence type="ECO:0000313" key="1">
    <source>
        <dbReference type="EMBL" id="SVC87800.1"/>
    </source>
</evidence>
<feature type="non-terminal residue" evidence="1">
    <location>
        <position position="1"/>
    </location>
</feature>
<dbReference type="AlphaFoldDB" id="A0A382QSB9"/>
<sequence length="62" mass="6209">VAVIVAVPFDFAVTSPADETVAIVVSDDAHVTVAPDIGVPSASSTVATSDTVSLTDAKLRLV</sequence>
<feature type="non-terminal residue" evidence="1">
    <location>
        <position position="62"/>
    </location>
</feature>
<dbReference type="EMBL" id="UINC01116218">
    <property type="protein sequence ID" value="SVC87800.1"/>
    <property type="molecule type" value="Genomic_DNA"/>
</dbReference>